<gene>
    <name evidence="3" type="ORF">PFX98_14285</name>
</gene>
<dbReference type="KEGG" id="pais:PFX98_14285"/>
<feature type="domain" description="DUF4440" evidence="2">
    <location>
        <begin position="40"/>
        <end position="144"/>
    </location>
</feature>
<feature type="signal peptide" evidence="1">
    <location>
        <begin position="1"/>
        <end position="26"/>
    </location>
</feature>
<evidence type="ECO:0000313" key="3">
    <source>
        <dbReference type="EMBL" id="WIT10103.1"/>
    </source>
</evidence>
<reference evidence="3" key="1">
    <citation type="submission" date="2023-01" db="EMBL/GenBank/DDBJ databases">
        <title>Whole genome sequence of Paucibacter sp. S2-9 isolated from pond sediment.</title>
        <authorList>
            <person name="Jung J.Y."/>
        </authorList>
    </citation>
    <scope>NUCLEOTIDE SEQUENCE</scope>
    <source>
        <strain evidence="3">S2-9</strain>
    </source>
</reference>
<dbReference type="InterPro" id="IPR027843">
    <property type="entry name" value="DUF4440"/>
</dbReference>
<dbReference type="Gene3D" id="3.10.450.50">
    <property type="match status" value="1"/>
</dbReference>
<proteinExistence type="predicted"/>
<dbReference type="Proteomes" id="UP001177769">
    <property type="component" value="Chromosome"/>
</dbReference>
<dbReference type="SUPFAM" id="SSF54427">
    <property type="entry name" value="NTF2-like"/>
    <property type="match status" value="1"/>
</dbReference>
<protein>
    <submittedName>
        <fullName evidence="3">Nuclear transport factor 2 family protein</fullName>
    </submittedName>
</protein>
<dbReference type="InterPro" id="IPR032710">
    <property type="entry name" value="NTF2-like_dom_sf"/>
</dbReference>
<dbReference type="Pfam" id="PF14534">
    <property type="entry name" value="DUF4440"/>
    <property type="match status" value="1"/>
</dbReference>
<dbReference type="AlphaFoldDB" id="A0AA95SJL0"/>
<dbReference type="EMBL" id="CP116346">
    <property type="protein sequence ID" value="WIT10103.1"/>
    <property type="molecule type" value="Genomic_DNA"/>
</dbReference>
<dbReference type="RefSeq" id="WP_285231172.1">
    <property type="nucleotide sequence ID" value="NZ_CP116346.1"/>
</dbReference>
<organism evidence="3 4">
    <name type="scientific">Paucibacter sediminis</name>
    <dbReference type="NCBI Taxonomy" id="3019553"/>
    <lineage>
        <taxon>Bacteria</taxon>
        <taxon>Pseudomonadati</taxon>
        <taxon>Pseudomonadota</taxon>
        <taxon>Betaproteobacteria</taxon>
        <taxon>Burkholderiales</taxon>
        <taxon>Sphaerotilaceae</taxon>
        <taxon>Roseateles</taxon>
    </lineage>
</organism>
<keyword evidence="4" id="KW-1185">Reference proteome</keyword>
<keyword evidence="1" id="KW-0732">Signal</keyword>
<name>A0AA95SJL0_9BURK</name>
<sequence length="172" mass="18881">MGLMPCGLRRRQLLALALAPALPAPAWSQQHVTRAVQAFLQLEEALLRALREADTAQLDALLGAEFELLVQQQPSTSTPRETWLQRMRQPGATDYQPADMAVRELGAVAIVSFVLRPQGREGRAGRPPIAVVDVWERDGSRWVLTSRHASALAGPRRLLPGEAPGEGLRKQI</sequence>
<accession>A0AA95SJL0</accession>
<evidence type="ECO:0000313" key="4">
    <source>
        <dbReference type="Proteomes" id="UP001177769"/>
    </source>
</evidence>
<evidence type="ECO:0000256" key="1">
    <source>
        <dbReference type="SAM" id="SignalP"/>
    </source>
</evidence>
<feature type="chain" id="PRO_5041639077" evidence="1">
    <location>
        <begin position="27"/>
        <end position="172"/>
    </location>
</feature>
<evidence type="ECO:0000259" key="2">
    <source>
        <dbReference type="Pfam" id="PF14534"/>
    </source>
</evidence>